<evidence type="ECO:0000313" key="5">
    <source>
        <dbReference type="Proteomes" id="UP001500238"/>
    </source>
</evidence>
<feature type="compositionally biased region" description="Low complexity" evidence="1">
    <location>
        <begin position="164"/>
        <end position="179"/>
    </location>
</feature>
<sequence>MEVATMHRVMALMMTAGGMLATGAVAQTVAPPPPMQHGRGLMRADANHDGTITRAEMIADAETRFAAMDADKDGKVTAAERDAARAAMRARRRDGATGGPDGGPRGGGGGGFGMRGDPDGDAVLTRADAVQRAGKRFDRLDTNHDGKLDAAEMAAGRPMRGARQAGAMPPLPAAAAQPQ</sequence>
<dbReference type="InterPro" id="IPR018247">
    <property type="entry name" value="EF_Hand_1_Ca_BS"/>
</dbReference>
<evidence type="ECO:0000259" key="3">
    <source>
        <dbReference type="PROSITE" id="PS50222"/>
    </source>
</evidence>
<dbReference type="Pfam" id="PF13202">
    <property type="entry name" value="EF-hand_5"/>
    <property type="match status" value="3"/>
</dbReference>
<keyword evidence="2" id="KW-0732">Signal</keyword>
<feature type="compositionally biased region" description="Basic and acidic residues" evidence="1">
    <location>
        <begin position="135"/>
        <end position="150"/>
    </location>
</feature>
<gene>
    <name evidence="4" type="ORF">GCM10009102_15180</name>
</gene>
<evidence type="ECO:0000256" key="1">
    <source>
        <dbReference type="SAM" id="MobiDB-lite"/>
    </source>
</evidence>
<keyword evidence="5" id="KW-1185">Reference proteome</keyword>
<protein>
    <recommendedName>
        <fullName evidence="3">EF-hand domain-containing protein</fullName>
    </recommendedName>
</protein>
<dbReference type="EMBL" id="BAAAES010000007">
    <property type="protein sequence ID" value="GAA0666256.1"/>
    <property type="molecule type" value="Genomic_DNA"/>
</dbReference>
<dbReference type="PROSITE" id="PS00018">
    <property type="entry name" value="EF_HAND_1"/>
    <property type="match status" value="1"/>
</dbReference>
<name>A0ABP3SYX2_9SPHN</name>
<organism evidence="4 5">
    <name type="scientific">Sphingomonas insulae</name>
    <dbReference type="NCBI Taxonomy" id="424800"/>
    <lineage>
        <taxon>Bacteria</taxon>
        <taxon>Pseudomonadati</taxon>
        <taxon>Pseudomonadota</taxon>
        <taxon>Alphaproteobacteria</taxon>
        <taxon>Sphingomonadales</taxon>
        <taxon>Sphingomonadaceae</taxon>
        <taxon>Sphingomonas</taxon>
    </lineage>
</organism>
<feature type="domain" description="EF-hand" evidence="3">
    <location>
        <begin position="128"/>
        <end position="163"/>
    </location>
</feature>
<feature type="compositionally biased region" description="Gly residues" evidence="1">
    <location>
        <begin position="96"/>
        <end position="114"/>
    </location>
</feature>
<proteinExistence type="predicted"/>
<accession>A0ABP3SYX2</accession>
<feature type="region of interest" description="Disordered" evidence="1">
    <location>
        <begin position="76"/>
        <end position="179"/>
    </location>
</feature>
<dbReference type="PROSITE" id="PS50222">
    <property type="entry name" value="EF_HAND_2"/>
    <property type="match status" value="1"/>
</dbReference>
<dbReference type="Proteomes" id="UP001500238">
    <property type="component" value="Unassembled WGS sequence"/>
</dbReference>
<dbReference type="InterPro" id="IPR011992">
    <property type="entry name" value="EF-hand-dom_pair"/>
</dbReference>
<feature type="signal peptide" evidence="2">
    <location>
        <begin position="1"/>
        <end position="26"/>
    </location>
</feature>
<dbReference type="SUPFAM" id="SSF47473">
    <property type="entry name" value="EF-hand"/>
    <property type="match status" value="1"/>
</dbReference>
<feature type="chain" id="PRO_5046184269" description="EF-hand domain-containing protein" evidence="2">
    <location>
        <begin position="27"/>
        <end position="179"/>
    </location>
</feature>
<evidence type="ECO:0000313" key="4">
    <source>
        <dbReference type="EMBL" id="GAA0666256.1"/>
    </source>
</evidence>
<comment type="caution">
    <text evidence="4">The sequence shown here is derived from an EMBL/GenBank/DDBJ whole genome shotgun (WGS) entry which is preliminary data.</text>
</comment>
<evidence type="ECO:0000256" key="2">
    <source>
        <dbReference type="SAM" id="SignalP"/>
    </source>
</evidence>
<dbReference type="Gene3D" id="1.10.238.10">
    <property type="entry name" value="EF-hand"/>
    <property type="match status" value="1"/>
</dbReference>
<dbReference type="InterPro" id="IPR002048">
    <property type="entry name" value="EF_hand_dom"/>
</dbReference>
<reference evidence="5" key="1">
    <citation type="journal article" date="2019" name="Int. J. Syst. Evol. Microbiol.">
        <title>The Global Catalogue of Microorganisms (GCM) 10K type strain sequencing project: providing services to taxonomists for standard genome sequencing and annotation.</title>
        <authorList>
            <consortium name="The Broad Institute Genomics Platform"/>
            <consortium name="The Broad Institute Genome Sequencing Center for Infectious Disease"/>
            <person name="Wu L."/>
            <person name="Ma J."/>
        </authorList>
    </citation>
    <scope>NUCLEOTIDE SEQUENCE [LARGE SCALE GENOMIC DNA]</scope>
    <source>
        <strain evidence="5">JCM 14603</strain>
    </source>
</reference>